<keyword evidence="1" id="KW-0805">Transcription regulation</keyword>
<evidence type="ECO:0000256" key="3">
    <source>
        <dbReference type="ARBA" id="ARBA00023163"/>
    </source>
</evidence>
<name>A0A138A7S2_9ACTN</name>
<dbReference type="Gene3D" id="1.10.260.40">
    <property type="entry name" value="lambda repressor-like DNA-binding domains"/>
    <property type="match status" value="1"/>
</dbReference>
<dbReference type="GO" id="GO:0003700">
    <property type="term" value="F:DNA-binding transcription factor activity"/>
    <property type="evidence" value="ECO:0007669"/>
    <property type="project" value="TreeGrafter"/>
</dbReference>
<accession>A0A138A7S2</accession>
<feature type="domain" description="HTH lacI-type" evidence="4">
    <location>
        <begin position="5"/>
        <end position="61"/>
    </location>
</feature>
<evidence type="ECO:0000313" key="6">
    <source>
        <dbReference type="Proteomes" id="UP000070258"/>
    </source>
</evidence>
<dbReference type="InterPro" id="IPR000843">
    <property type="entry name" value="HTH_LacI"/>
</dbReference>
<dbReference type="PROSITE" id="PS50932">
    <property type="entry name" value="HTH_LACI_2"/>
    <property type="match status" value="1"/>
</dbReference>
<dbReference type="SUPFAM" id="SSF47413">
    <property type="entry name" value="lambda repressor-like DNA-binding domains"/>
    <property type="match status" value="1"/>
</dbReference>
<dbReference type="EMBL" id="LSRF01000056">
    <property type="protein sequence ID" value="KXP06486.1"/>
    <property type="molecule type" value="Genomic_DNA"/>
</dbReference>
<dbReference type="InterPro" id="IPR028082">
    <property type="entry name" value="Peripla_BP_I"/>
</dbReference>
<evidence type="ECO:0000256" key="2">
    <source>
        <dbReference type="ARBA" id="ARBA00023125"/>
    </source>
</evidence>
<dbReference type="CDD" id="cd01392">
    <property type="entry name" value="HTH_LacI"/>
    <property type="match status" value="1"/>
</dbReference>
<dbReference type="GO" id="GO:0000976">
    <property type="term" value="F:transcription cis-regulatory region binding"/>
    <property type="evidence" value="ECO:0007669"/>
    <property type="project" value="TreeGrafter"/>
</dbReference>
<dbReference type="InterPro" id="IPR010982">
    <property type="entry name" value="Lambda_DNA-bd_dom_sf"/>
</dbReference>
<gene>
    <name evidence="5" type="ORF">AXK60_10385</name>
</gene>
<keyword evidence="3" id="KW-0804">Transcription</keyword>
<dbReference type="OrthoDB" id="59108at2"/>
<sequence length="330" mass="34480">MLARVTSIDVARAAGVSQTTVSFVLNGKNEHGISSVTRQLVLETAQRLGYAPSAVARALRTGRSHVVAFLLTDAPMSVPFARFRREVTAALQARGFTCVFIELTGLTGGASAVWQHLQPAVVISTAPLPEQDHRALTSLGVKIMDGALSSADASIAGLDQRAVGRLQVRHLAERGHRKIGFAAVEEPQDQPFCLPRLEGAREQCRELGLAEPAVEVMDYSLPRASAAVARWHAGDSPVSAVAAYNDTAAVAILGACRLGDLAVPGELAVVGVDDEPIAALTVPPLTTIAIDLTVSARALAASIVALALDGSPEPTTGTPESLTVIHRESS</sequence>
<evidence type="ECO:0000259" key="4">
    <source>
        <dbReference type="PROSITE" id="PS50932"/>
    </source>
</evidence>
<protein>
    <recommendedName>
        <fullName evidence="4">HTH lacI-type domain-containing protein</fullName>
    </recommendedName>
</protein>
<evidence type="ECO:0000256" key="1">
    <source>
        <dbReference type="ARBA" id="ARBA00023015"/>
    </source>
</evidence>
<dbReference type="SUPFAM" id="SSF53822">
    <property type="entry name" value="Periplasmic binding protein-like I"/>
    <property type="match status" value="1"/>
</dbReference>
<comment type="caution">
    <text evidence="5">The sequence shown here is derived from an EMBL/GenBank/DDBJ whole genome shotgun (WGS) entry which is preliminary data.</text>
</comment>
<dbReference type="AlphaFoldDB" id="A0A138A7S2"/>
<dbReference type="CDD" id="cd06267">
    <property type="entry name" value="PBP1_LacI_sugar_binding-like"/>
    <property type="match status" value="1"/>
</dbReference>
<dbReference type="Pfam" id="PF00356">
    <property type="entry name" value="LacI"/>
    <property type="match status" value="1"/>
</dbReference>
<dbReference type="PANTHER" id="PTHR30146">
    <property type="entry name" value="LACI-RELATED TRANSCRIPTIONAL REPRESSOR"/>
    <property type="match status" value="1"/>
</dbReference>
<proteinExistence type="predicted"/>
<dbReference type="PANTHER" id="PTHR30146:SF153">
    <property type="entry name" value="LACTOSE OPERON REPRESSOR"/>
    <property type="match status" value="1"/>
</dbReference>
<dbReference type="STRING" id="239498.AXK60_10385"/>
<dbReference type="Pfam" id="PF13377">
    <property type="entry name" value="Peripla_BP_3"/>
    <property type="match status" value="1"/>
</dbReference>
<organism evidence="5 6">
    <name type="scientific">Tsukamurella pseudospumae</name>
    <dbReference type="NCBI Taxonomy" id="239498"/>
    <lineage>
        <taxon>Bacteria</taxon>
        <taxon>Bacillati</taxon>
        <taxon>Actinomycetota</taxon>
        <taxon>Actinomycetes</taxon>
        <taxon>Mycobacteriales</taxon>
        <taxon>Tsukamurellaceae</taxon>
        <taxon>Tsukamurella</taxon>
    </lineage>
</organism>
<dbReference type="SMART" id="SM00354">
    <property type="entry name" value="HTH_LACI"/>
    <property type="match status" value="1"/>
</dbReference>
<dbReference type="Proteomes" id="UP000070258">
    <property type="component" value="Unassembled WGS sequence"/>
</dbReference>
<dbReference type="Gene3D" id="3.40.50.2300">
    <property type="match status" value="2"/>
</dbReference>
<dbReference type="InterPro" id="IPR046335">
    <property type="entry name" value="LacI/GalR-like_sensor"/>
</dbReference>
<evidence type="ECO:0000313" key="5">
    <source>
        <dbReference type="EMBL" id="KXP06486.1"/>
    </source>
</evidence>
<keyword evidence="2" id="KW-0238">DNA-binding</keyword>
<reference evidence="6" key="1">
    <citation type="submission" date="2016-02" db="EMBL/GenBank/DDBJ databases">
        <authorList>
            <person name="Wen L."/>
            <person name="He K."/>
            <person name="Yang H."/>
        </authorList>
    </citation>
    <scope>NUCLEOTIDE SEQUENCE [LARGE SCALE GENOMIC DNA]</scope>
    <source>
        <strain evidence="6">JCM 15929</strain>
    </source>
</reference>